<sequence>MSRRPHDPSATRSAVLQASYDEFYRNGFQGGSLNQIVERADLTKGALFHHFPDKAALAVALVDERFFPALEERWFQPLRETSDPVTTLRDLIRGHVARIEKEGPGGFLFHGCPIANLATEMAPLDDVLRGKLDSLYAAWREAISKALERGQRAGIVHASIAPAAEAVFFVASMAGTATQGKTARDIGIFRLMLKALEGYLETLRAPLK</sequence>
<dbReference type="PROSITE" id="PS01081">
    <property type="entry name" value="HTH_TETR_1"/>
    <property type="match status" value="1"/>
</dbReference>
<keyword evidence="7" id="KW-1185">Reference proteome</keyword>
<proteinExistence type="predicted"/>
<dbReference type="InterPro" id="IPR036271">
    <property type="entry name" value="Tet_transcr_reg_TetR-rel_C_sf"/>
</dbReference>
<dbReference type="InterPro" id="IPR009057">
    <property type="entry name" value="Homeodomain-like_sf"/>
</dbReference>
<accession>A0A975G9T6</accession>
<dbReference type="InterPro" id="IPR023772">
    <property type="entry name" value="DNA-bd_HTH_TetR-type_CS"/>
</dbReference>
<evidence type="ECO:0000256" key="3">
    <source>
        <dbReference type="ARBA" id="ARBA00023163"/>
    </source>
</evidence>
<keyword evidence="1" id="KW-0805">Transcription regulation</keyword>
<evidence type="ECO:0000256" key="2">
    <source>
        <dbReference type="ARBA" id="ARBA00023125"/>
    </source>
</evidence>
<evidence type="ECO:0000259" key="5">
    <source>
        <dbReference type="PROSITE" id="PS50977"/>
    </source>
</evidence>
<dbReference type="RefSeq" id="WP_211631595.1">
    <property type="nucleotide sequence ID" value="NZ_CP073100.1"/>
</dbReference>
<organism evidence="6 7">
    <name type="scientific">Luteolibacter ambystomatis</name>
    <dbReference type="NCBI Taxonomy" id="2824561"/>
    <lineage>
        <taxon>Bacteria</taxon>
        <taxon>Pseudomonadati</taxon>
        <taxon>Verrucomicrobiota</taxon>
        <taxon>Verrucomicrobiia</taxon>
        <taxon>Verrucomicrobiales</taxon>
        <taxon>Verrucomicrobiaceae</taxon>
        <taxon>Luteolibacter</taxon>
    </lineage>
</organism>
<feature type="DNA-binding region" description="H-T-H motif" evidence="4">
    <location>
        <begin position="32"/>
        <end position="51"/>
    </location>
</feature>
<dbReference type="InterPro" id="IPR011075">
    <property type="entry name" value="TetR_C"/>
</dbReference>
<dbReference type="Gene3D" id="1.10.357.10">
    <property type="entry name" value="Tetracycline Repressor, domain 2"/>
    <property type="match status" value="1"/>
</dbReference>
<dbReference type="PROSITE" id="PS50977">
    <property type="entry name" value="HTH_TETR_2"/>
    <property type="match status" value="1"/>
</dbReference>
<dbReference type="KEGG" id="lamb:KBB96_00825"/>
<dbReference type="PANTHER" id="PTHR47506">
    <property type="entry name" value="TRANSCRIPTIONAL REGULATORY PROTEIN"/>
    <property type="match status" value="1"/>
</dbReference>
<evidence type="ECO:0000256" key="4">
    <source>
        <dbReference type="PROSITE-ProRule" id="PRU00335"/>
    </source>
</evidence>
<dbReference type="Proteomes" id="UP000676169">
    <property type="component" value="Chromosome"/>
</dbReference>
<dbReference type="Pfam" id="PF16925">
    <property type="entry name" value="TetR_C_13"/>
    <property type="match status" value="1"/>
</dbReference>
<dbReference type="Pfam" id="PF00440">
    <property type="entry name" value="TetR_N"/>
    <property type="match status" value="1"/>
</dbReference>
<dbReference type="SUPFAM" id="SSF46689">
    <property type="entry name" value="Homeodomain-like"/>
    <property type="match status" value="1"/>
</dbReference>
<dbReference type="GO" id="GO:0003677">
    <property type="term" value="F:DNA binding"/>
    <property type="evidence" value="ECO:0007669"/>
    <property type="project" value="UniProtKB-UniRule"/>
</dbReference>
<dbReference type="EMBL" id="CP073100">
    <property type="protein sequence ID" value="QUE51456.1"/>
    <property type="molecule type" value="Genomic_DNA"/>
</dbReference>
<gene>
    <name evidence="6" type="ORF">KBB96_00825</name>
</gene>
<dbReference type="PRINTS" id="PR00455">
    <property type="entry name" value="HTHTETR"/>
</dbReference>
<dbReference type="Gene3D" id="1.10.10.60">
    <property type="entry name" value="Homeodomain-like"/>
    <property type="match status" value="1"/>
</dbReference>
<evidence type="ECO:0000256" key="1">
    <source>
        <dbReference type="ARBA" id="ARBA00023015"/>
    </source>
</evidence>
<reference evidence="6" key="1">
    <citation type="submission" date="2021-04" db="EMBL/GenBank/DDBJ databases">
        <title>Luteolibacter sp. 32A isolated from the skin of an Anderson's salamander (Ambystoma andersonii).</title>
        <authorList>
            <person name="Spergser J."/>
            <person name="Busse H.-J."/>
        </authorList>
    </citation>
    <scope>NUCLEOTIDE SEQUENCE</scope>
    <source>
        <strain evidence="6">32A</strain>
    </source>
</reference>
<evidence type="ECO:0000313" key="7">
    <source>
        <dbReference type="Proteomes" id="UP000676169"/>
    </source>
</evidence>
<dbReference type="PANTHER" id="PTHR47506:SF1">
    <property type="entry name" value="HTH-TYPE TRANSCRIPTIONAL REGULATOR YJDC"/>
    <property type="match status" value="1"/>
</dbReference>
<protein>
    <submittedName>
        <fullName evidence="6">TetR/AcrR family transcriptional regulator</fullName>
    </submittedName>
</protein>
<keyword evidence="3" id="KW-0804">Transcription</keyword>
<evidence type="ECO:0000313" key="6">
    <source>
        <dbReference type="EMBL" id="QUE51456.1"/>
    </source>
</evidence>
<keyword evidence="2 4" id="KW-0238">DNA-binding</keyword>
<dbReference type="AlphaFoldDB" id="A0A975G9T6"/>
<dbReference type="SUPFAM" id="SSF48498">
    <property type="entry name" value="Tetracyclin repressor-like, C-terminal domain"/>
    <property type="match status" value="1"/>
</dbReference>
<dbReference type="InterPro" id="IPR001647">
    <property type="entry name" value="HTH_TetR"/>
</dbReference>
<name>A0A975G9T6_9BACT</name>
<feature type="domain" description="HTH tetR-type" evidence="5">
    <location>
        <begin position="9"/>
        <end position="69"/>
    </location>
</feature>